<dbReference type="Proteomes" id="UP000652761">
    <property type="component" value="Unassembled WGS sequence"/>
</dbReference>
<comment type="similarity">
    <text evidence="3">Belongs to the SMC family. SMC6 subfamily.</text>
</comment>
<dbReference type="GO" id="GO:0030915">
    <property type="term" value="C:Smc5-Smc6 complex"/>
    <property type="evidence" value="ECO:0007669"/>
    <property type="project" value="TreeGrafter"/>
</dbReference>
<keyword evidence="8" id="KW-0175">Coiled coil</keyword>
<keyword evidence="4" id="KW-0158">Chromosome</keyword>
<dbReference type="Gene3D" id="3.40.50.300">
    <property type="entry name" value="P-loop containing nucleotide triphosphate hydrolases"/>
    <property type="match status" value="1"/>
</dbReference>
<keyword evidence="6" id="KW-0227">DNA damage</keyword>
<accession>A0A843WBY5</accession>
<evidence type="ECO:0000256" key="8">
    <source>
        <dbReference type="ARBA" id="ARBA00023054"/>
    </source>
</evidence>
<evidence type="ECO:0000256" key="3">
    <source>
        <dbReference type="ARBA" id="ARBA00006793"/>
    </source>
</evidence>
<evidence type="ECO:0000313" key="13">
    <source>
        <dbReference type="Proteomes" id="UP000652761"/>
    </source>
</evidence>
<sequence length="137" mass="15629">MPQDASGNVVRDTRGLSGGERSFSTLCFALALHEMTEAPFRAMDEFDVFMFCIGVIWFGIKCHNILQILCQERLFRVFSEHFTFNNQSTHSMGLVSRTHLHITRFKDAVSRKISLDTLVEFAAAQGSQWIFITPHDI</sequence>
<evidence type="ECO:0000256" key="4">
    <source>
        <dbReference type="ARBA" id="ARBA00022454"/>
    </source>
</evidence>
<reference evidence="12" key="1">
    <citation type="submission" date="2017-07" db="EMBL/GenBank/DDBJ databases">
        <title>Taro Niue Genome Assembly and Annotation.</title>
        <authorList>
            <person name="Atibalentja N."/>
            <person name="Keating K."/>
            <person name="Fields C.J."/>
        </authorList>
    </citation>
    <scope>NUCLEOTIDE SEQUENCE</scope>
    <source>
        <strain evidence="12">Niue_2</strain>
        <tissue evidence="12">Leaf</tissue>
    </source>
</reference>
<protein>
    <submittedName>
        <fullName evidence="12">Uncharacterized protein</fullName>
    </submittedName>
</protein>
<keyword evidence="10" id="KW-0234">DNA repair</keyword>
<dbReference type="AlphaFoldDB" id="A0A843WBY5"/>
<dbReference type="GO" id="GO:0000724">
    <property type="term" value="P:double-strand break repair via homologous recombination"/>
    <property type="evidence" value="ECO:0007669"/>
    <property type="project" value="TreeGrafter"/>
</dbReference>
<dbReference type="GO" id="GO:0035861">
    <property type="term" value="C:site of double-strand break"/>
    <property type="evidence" value="ECO:0007669"/>
    <property type="project" value="TreeGrafter"/>
</dbReference>
<evidence type="ECO:0000256" key="9">
    <source>
        <dbReference type="ARBA" id="ARBA00023172"/>
    </source>
</evidence>
<keyword evidence="7" id="KW-0067">ATP-binding</keyword>
<evidence type="ECO:0000256" key="7">
    <source>
        <dbReference type="ARBA" id="ARBA00022840"/>
    </source>
</evidence>
<evidence type="ECO:0000256" key="1">
    <source>
        <dbReference type="ARBA" id="ARBA00004123"/>
    </source>
</evidence>
<dbReference type="GO" id="GO:0005524">
    <property type="term" value="F:ATP binding"/>
    <property type="evidence" value="ECO:0007669"/>
    <property type="project" value="UniProtKB-KW"/>
</dbReference>
<organism evidence="12 13">
    <name type="scientific">Colocasia esculenta</name>
    <name type="common">Wild taro</name>
    <name type="synonym">Arum esculentum</name>
    <dbReference type="NCBI Taxonomy" id="4460"/>
    <lineage>
        <taxon>Eukaryota</taxon>
        <taxon>Viridiplantae</taxon>
        <taxon>Streptophyta</taxon>
        <taxon>Embryophyta</taxon>
        <taxon>Tracheophyta</taxon>
        <taxon>Spermatophyta</taxon>
        <taxon>Magnoliopsida</taxon>
        <taxon>Liliopsida</taxon>
        <taxon>Araceae</taxon>
        <taxon>Aroideae</taxon>
        <taxon>Colocasieae</taxon>
        <taxon>Colocasia</taxon>
    </lineage>
</organism>
<dbReference type="PANTHER" id="PTHR19306">
    <property type="entry name" value="STRUCTURAL MAINTENANCE OF CHROMOSOMES 5,6 SMC5, SMC6"/>
    <property type="match status" value="1"/>
</dbReference>
<dbReference type="OrthoDB" id="10072614at2759"/>
<evidence type="ECO:0000256" key="11">
    <source>
        <dbReference type="ARBA" id="ARBA00023242"/>
    </source>
</evidence>
<comment type="caution">
    <text evidence="12">The sequence shown here is derived from an EMBL/GenBank/DDBJ whole genome shotgun (WGS) entry which is preliminary data.</text>
</comment>
<evidence type="ECO:0000256" key="2">
    <source>
        <dbReference type="ARBA" id="ARBA00004286"/>
    </source>
</evidence>
<evidence type="ECO:0000256" key="6">
    <source>
        <dbReference type="ARBA" id="ARBA00022763"/>
    </source>
</evidence>
<proteinExistence type="inferred from homology"/>
<evidence type="ECO:0000256" key="5">
    <source>
        <dbReference type="ARBA" id="ARBA00022741"/>
    </source>
</evidence>
<dbReference type="SUPFAM" id="SSF52540">
    <property type="entry name" value="P-loop containing nucleoside triphosphate hydrolases"/>
    <property type="match status" value="1"/>
</dbReference>
<dbReference type="PANTHER" id="PTHR19306:SF6">
    <property type="entry name" value="STRUCTURAL MAINTENANCE OF CHROMOSOMES PROTEIN 6"/>
    <property type="match status" value="1"/>
</dbReference>
<feature type="non-terminal residue" evidence="12">
    <location>
        <position position="137"/>
    </location>
</feature>
<keyword evidence="5" id="KW-0547">Nucleotide-binding</keyword>
<name>A0A843WBY5_COLES</name>
<keyword evidence="9" id="KW-0233">DNA recombination</keyword>
<evidence type="ECO:0000256" key="10">
    <source>
        <dbReference type="ARBA" id="ARBA00023204"/>
    </source>
</evidence>
<comment type="subcellular location">
    <subcellularLocation>
        <location evidence="2">Chromosome</location>
    </subcellularLocation>
    <subcellularLocation>
        <location evidence="1">Nucleus</location>
    </subcellularLocation>
</comment>
<dbReference type="GO" id="GO:0005634">
    <property type="term" value="C:nucleus"/>
    <property type="evidence" value="ECO:0007669"/>
    <property type="project" value="UniProtKB-SubCell"/>
</dbReference>
<gene>
    <name evidence="12" type="ORF">Taro_035942</name>
</gene>
<keyword evidence="11" id="KW-0539">Nucleus</keyword>
<dbReference type="GO" id="GO:0003697">
    <property type="term" value="F:single-stranded DNA binding"/>
    <property type="evidence" value="ECO:0007669"/>
    <property type="project" value="TreeGrafter"/>
</dbReference>
<dbReference type="InterPro" id="IPR027417">
    <property type="entry name" value="P-loop_NTPase"/>
</dbReference>
<dbReference type="EMBL" id="NMUH01002986">
    <property type="protein sequence ID" value="MQM03171.1"/>
    <property type="molecule type" value="Genomic_DNA"/>
</dbReference>
<dbReference type="GO" id="GO:0003684">
    <property type="term" value="F:damaged DNA binding"/>
    <property type="evidence" value="ECO:0007669"/>
    <property type="project" value="TreeGrafter"/>
</dbReference>
<keyword evidence="13" id="KW-1185">Reference proteome</keyword>
<evidence type="ECO:0000313" key="12">
    <source>
        <dbReference type="EMBL" id="MQM03171.1"/>
    </source>
</evidence>